<reference evidence="20" key="1">
    <citation type="journal article" date="2017" name="Plant J.">
        <title>The pomegranate (Punica granatum L.) genome and the genomics of punicalagin biosynthesis.</title>
        <authorList>
            <person name="Qin G."/>
            <person name="Xu C."/>
            <person name="Ming R."/>
            <person name="Tang H."/>
            <person name="Guyot R."/>
            <person name="Kramer E.M."/>
            <person name="Hu Y."/>
            <person name="Yi X."/>
            <person name="Qi Y."/>
            <person name="Xu X."/>
            <person name="Gao Z."/>
            <person name="Pan H."/>
            <person name="Jian J."/>
            <person name="Tian Y."/>
            <person name="Yue Z."/>
            <person name="Xu Y."/>
        </authorList>
    </citation>
    <scope>NUCLEOTIDE SEQUENCE [LARGE SCALE GENOMIC DNA]</scope>
    <source>
        <strain evidence="20">cv. Dabenzi</strain>
    </source>
</reference>
<dbReference type="SMART" id="SM00291">
    <property type="entry name" value="ZnF_ZZ"/>
    <property type="match status" value="1"/>
</dbReference>
<gene>
    <name evidence="18" type="ORF">CDL15_Pgr020454</name>
    <name evidence="19" type="ORF">CRG98_024255</name>
</gene>
<dbReference type="GO" id="GO:0016020">
    <property type="term" value="C:membrane"/>
    <property type="evidence" value="ECO:0007669"/>
    <property type="project" value="UniProtKB-SubCell"/>
</dbReference>
<dbReference type="GO" id="GO:0009734">
    <property type="term" value="P:auxin-activated signaling pathway"/>
    <property type="evidence" value="ECO:0007669"/>
    <property type="project" value="UniProtKB-KW"/>
</dbReference>
<dbReference type="PANTHER" id="PTHR21725:SF1">
    <property type="entry name" value="E3 UBIQUITIN-PROTEIN LIGASE UBR4"/>
    <property type="match status" value="1"/>
</dbReference>
<dbReference type="InterPro" id="IPR043145">
    <property type="entry name" value="Znf_ZZ_sf"/>
</dbReference>
<feature type="compositionally biased region" description="Acidic residues" evidence="15">
    <location>
        <begin position="1525"/>
        <end position="1535"/>
    </location>
</feature>
<keyword evidence="9" id="KW-0472">Membrane</keyword>
<dbReference type="Pfam" id="PF00569">
    <property type="entry name" value="ZZ"/>
    <property type="match status" value="1"/>
</dbReference>
<evidence type="ECO:0000256" key="7">
    <source>
        <dbReference type="ARBA" id="ARBA00022833"/>
    </source>
</evidence>
<keyword evidence="3" id="KW-0217">Developmental protein</keyword>
<feature type="zinc finger region" description="UBR-type" evidence="13">
    <location>
        <begin position="1559"/>
        <end position="1630"/>
    </location>
</feature>
<keyword evidence="10" id="KW-0927">Auxin signaling pathway</keyword>
<evidence type="ECO:0000256" key="15">
    <source>
        <dbReference type="SAM" id="MobiDB-lite"/>
    </source>
</evidence>
<dbReference type="Pfam" id="PF24079">
    <property type="entry name" value="UBR4"/>
    <property type="match status" value="1"/>
</dbReference>
<sequence length="5082" mass="562804">MEDLTKLIQVLSEDTSGSDLPQRLHSDASAKSGLQAFYSILQRGLGVISDEDSRFGFQSWTDAQIQAVLAIAFPAVSATRSLSVEEVEPLLVAVVQKLLEFAVIYLEHSNFNSDDSSMQSYFLQLLELSFADSSEKLSDAPQLLYVDGNLNSLLFAGDSVDAELDKHMKCNLQGCSRQEKPLDHLLMSLASDYMQPERQMLRLTGSGLCQDVDRLSFLSQHWAIVHIGCIQRLILLCKDLITIPSDQKTAGNNLRRRLSLSLRILKLLGNLSQYVPYVEYDSALLKACASYADVLPGLFNIRFEFVNSSSIIEGSFESLVLLLPEEFLHVLQIVFGNTVVFQNVQACIAASILDNLATIEWRYDKSATNVKPPLVYFPRVVLFLLKLIHEVSGRTYQAFDWKDSLREPISSCDGILGDAPSCSVHSEKVRLLEKYTVEDLMKLIFPESRPWLNSLIHLIFFLFSEGVKSGQKIERSYSSCARTSCPAEVDNAASHEEEALFGDLFSEGGRSASSTDDQLPGVVASVSSNSNTSAEAASEILNFLKGYIFSPEWHLSVYSDACKRLDRDHIDILLSIIDGQGSDPLDSTPGSSDVPQVEKKIGHARELCFGLLHNLLTLRALSNSLEDYLVQKILKIENGLFIYNGWTLTLLVHTLFSKVGLEGTQLRTKLYKDFIAFIVDKAKAVQLGSPSLKEVLRTLPSAFHIEILLAAFHLSSQVEKVTMATSIFCSINEVSVAATGFTSMQLSCWALLVSRLVILLRHMLFYPQTCPPPLLLDLRTKLREAPAGGAHLSENANGHLSSWASVVLNGVIRSWANEEPSINCLINQLIDTVALPVSRYRDDQSVDCMLMDWSDVRASLSKILGLWKDKKAESVEDLIVERYIFGLCWDIPTLSKPIDHPHFLWSKPENLDISDIGQFIQFSHMVLGGYFVQDGVQFLGVTFSVLKRLHTVALPGSPEEIDWNFFRSGMWLSLALSVLNTGIWGYSMKNEGPGARTVLAGNGSRENDYVISAVTLISCIVEAGQVAELVRLLSSILNRCLLAFQKFFVATFRKSEHDASKFSPLLLLVHSGFDKPIQDELLEKSRISSCMLDYMNELLMKLDVAVDKRSAGVFCKALWNFMPHGFPPLVSSPSAILLSCMINIKEIIFTMDAVLGMKEVGGDSCLDAGTVHQIAQAVMTVKFCKIFGSLHDKCEPLLSRLRGSLGGSVHAELFLMKQMEEFLKDINASETSDSDTFEWLIDKFIGVMDNLRKDPSKFDSLKFYLGVDIGDREVKETYGLQHGNVMVLIDSLDNCYSEPVNVKVFNFFVDILSGELCSDIKLKLHNKFIGMDLPSLSKWLEKRLLGCATEDSEGVHCVKGVSVPLRDTTMNFLLCLTSFSSESSSTELQSHLFEALLHSLDAAFVLFDIHMAKSYFQFVAQFVKGEASIKLLLERTVMLMEKLAGNENSIPGLKFIFSFLGSILREYGSCKNPLEKSSTKSLPGTGPGSGQVASKPVGSRKNSDALMLSNNQESGSASFDCDATSVDEDEDDGTSDGEVASVDKEEEDDANTERALASKVCTFTSSGSNFMEQHWYFCYTCDLTVSKGCCSVCAKVCHRGHRVVYSRLSRFFCDCGAGGVRGSSCQCLKPRKFTGSSAGPVSRPTNLPSLLSLSEDGNQIPESDSDLDEDFSADGDGSLSLSIPRDLQEGISKMLEELNVEEQVLDLCVSLLPSITSRRDSNLSRERKIILGEDKVMSYGVDLLQLKKAYKSGSLDLKIKADYTNSKELKTHLASGSLVKSLLSVSVRGRLAVGEGDKVAIFDVGQLIGQATIAPVTADKTNVKPLSKNIVRFEIVHLSFNSSAENYLAVAGYEDCQVLTLNSRGEVTDRLAIELALQGAYIRRVDWVPGSQVQLLVVTNKFVKIYDLSQDNISPLRYFTLADEKIVDATLCVASHGRMFLLVLSECGSLYRLELSKDCNIGATPLKEIIKVQDKETCSKGLSLYFSPTYRLIFLSYHDGTTLVGQLSPDADSLVEVAAVYEEEQDAKRRPAGLHHWKELLAGSGLFCCMSSFKSNSALVVAIGAHDLTAQNVRHALGSSAPLVGITAYKPLSKDKIHCLVLHEDGSLQIYSYASIGVDASANAASEKIKKLGAGILNNKAFAGANPEFPLDFFEKTICITADVKLGGDAIRNGDSDGAKQSLASEDGCLESPSTSGFKISVSNSNPDVVMVGFRVHVGNTSPNHIPSNLTIFQRVIKLDEGMRSWYDVPFTVAESLLADEEFVIAVGPTLNGSALPRIDALEVYGRSKDEFGWKEKMDAVLDMEAHVLGNKSVPVGRGRKFRSVQSASVEEQVVADGLKLLSRYYSLCRVQECSRIEDLNLGVNKLKCKQILEDIFQSDREPLLQGAASRVLQALFPKKEIYYQVKDTMRLLGVVKSVSVLSARLGVGGAVGSWIIEEFTAQMHAVSKIALHRRANLATFLESNGSDVVDGLMQVLWGILDLEQPDTQTTNNIVISSVELIYCYAECLALHGNNHAERSVAPAVVLMKQLLFSPNQAIQTASSLAISSRLLQVPFPSQTMLTADDATENAFSTAAPAETGGTNSQVMIEEDSITSSVQYCCDGCSTVPILRRRWHCTVCPDFDLCEACYEVLGADQLPPPHSKDHRMTAIPIEVDSLGGHGHEIPYSTDDTGESNLLPPAAPVSTRTSAPSIHILEPNESGDFSSSAVDSVLISASKREVNSLLLSELLEQLKGWMETTSGVQAIPVMQLFYRLSSAVNGPFIGSSKPEDLDLEKLINWFLNEININKPFVANTRSSFGEVAVLMFMFFTLMLRNWHQPGSDSSVRSTSGTSDMHDRNTSVATLSLSDDHEKNDFASQLLRACNALRQQAFINYLMDILQQLVHVFKSSVNFENSHGTGHGPGCGALLSVRRDLPAGNFSPFFSDTYVKSHHADIFMDYHRLLLENTFRLLYALVRPEKQDKSGEKEKVYRSASIKDLKLDGYQDVLCSYINNPQTSFVRRYARRLFLHLCGSKTHYYSVRDAWQFSNEVKKLYKHVNKSGGFHNPASYERSVKIIKCLSTMAEVAAARPRNWQKYCLRHGDVLPFLLDGIFSFDEESVIQILKLISLAFYFGKDTFQSFQKVEAGETGSSSAKSSAQFLDTKKKKKGEDGSDSGSEKSYMDMEAAVDIFTDKSGEVLKQFIDCFLLEWNSSSVRSEARCVLHGIWHHGKQSVKETLLLSLLQKVKDLPMYGQNIVEYTELVTWLLGGKTADTSSKPQSPEFVDRCLTTDTIRCIFEALRSQNELLANHPNSRIYNTLSGLVEFDGYYLESEPCVACSSPEVPYSRMKLENLKSETKFTDKRIIVKCTGSYTIQTVTMNVHDARKSKSVKVLNLYYNNRPVADLSELKNNWTLWKRAKSCHLAFNQTELKVEFPIPITACNFMIELDSFYENLQALSLEPLQCPRCSRPVADKHGLCGNCHENAYQCRQCRNINYENLDSFLCNECGYSKYGRFEFNFMAKPSFTFDDMENDDDMKRGLAAIESESENAHRRYQQLLGFKKPLMKIVSSIGENEMDSQQKDSVQQMMVSLPGPSCKINRKIALLGVLYGEKCKAAFDSVSKSVQTLQGLRRVLMNYLHQKNSDGGVGGSRFVVSRSPNNCYGCAATFVTQCLDLLHVLSKHPAAKKQLGGAGIISELFQNNIHQGPKNSRVQARAVLCAFSEGDLNAVTDLNNLIQKKVMYCLEHHRSMDIALATREELLLLSEVCSLTDEFWESRLRIAFQLLFSSIKLGAKHPAISEHVILPCLKIISQACTPPKPDAADKEPKKSAPPKEDKNVTMSNSSGATAGSGKSVAESLEKNWDASNKVQDIPLLSYSEWEKGASYLDFVRRQYQVSQAVKVAGQRSRSQRQDYLALKYVLRWKRRAHRTSKGDLASFELGSWVKELVLSACSQSIRSEMCMLISLLSAQSSSRRFRLLNLLMGLLPATLSAGESAAEYFELLFRMIESEDARLFLTARGCLTTICKLIAEEVGNVESLERSLHIDISQGFILHKLIELLSKFLEVSNIRSRFMRDNLLSEVLEALIVIRGLIVQKTKLISDCNRLLKDLLDSLLLENSENKRQFIRACINGLQIHGEEKKGRTCLFILEQLCNLICPSKPEAVYLLVLNKAHTQEEFIRGSMTKNPYSSSEIGPLMRDVKNKICHELDLIGLLEDDYSMELLVAGNIISLDLSVAQVYEQVWKKSSGQSSSTLSANNLLSSTSATGRDCPPMIVTYRLQGLDGEATEPMIKELEEDREESQDPEVEFAIAGAVREYGGLEIILKMIQRLRDDFKTNQEQLVAVLNLLMHCCKIRENRRALLRLGALGLLLETARRAFSVEAMEPAEGILLIVESLTLEANESDDISITGSALTVSSEATGTGEQAKKIVLMFLERLCHPLGKKSNKQQRNAEMVARILPYLTYGEPAAMEALVQHFNSYLQDWCEFDRLQKQHEDSPKDENIAQQATKQRLTVENFVRVSESLRTSSCGERLKDIILEKGITSVAVRYLRESFAVAGQAGFKSRSEWASALKLPSVPLILSMLRGLSMGHLPTQKCIDGGGILPLLHALEGVPGENEIGARAENLLDTLANKEGNGDGYLEEKVRSLRHATRDEMRRLALKKREQTLQGLGMRRELASDGGERIVVAHPILEGLDDVEEEEDGLACMVCREGYGLRPNDLLGVYSYSKRVNLGVGTSGSSRGECVYTTVSSFNVIHFQCHLEAKRADAALKNPKKEWEGATLRNNESLCNSLFPLRGPSVPLAQYVRYVDQYWDNLNNLGRADGNRLRLLTYDIVLMLARFATGASFSVDCRGGGRESNSKFLPFMVQMARHLLDQGSPSQCRAMAKAVGAYLSSSAPETRPLTPPGAQSPGGGGTEETVQFMMVNSLLSESYESWVQHRRPFLQRGIYHAYMQHTHGRSSRGTGAGTPTKNPSAESRGADDLLSIIRPMLVYTGLIEQLQCYLKKSTGAAMAVRAGGTSSSSESGGEDGMESWEVVMKERLLNMKEMMGFSKELLSWLDDMSSATDLQEAFDVIGALADVLSGGFTRCEDFVNAAISAGRS</sequence>
<evidence type="ECO:0000313" key="20">
    <source>
        <dbReference type="Proteomes" id="UP000197138"/>
    </source>
</evidence>
<feature type="compositionally biased region" description="Polar residues" evidence="15">
    <location>
        <begin position="4941"/>
        <end position="4955"/>
    </location>
</feature>
<dbReference type="InterPro" id="IPR000433">
    <property type="entry name" value="Znf_ZZ"/>
</dbReference>
<dbReference type="PROSITE" id="PS01357">
    <property type="entry name" value="ZF_ZZ_1"/>
    <property type="match status" value="1"/>
</dbReference>
<evidence type="ECO:0000256" key="4">
    <source>
        <dbReference type="ARBA" id="ARBA00022692"/>
    </source>
</evidence>
<dbReference type="EMBL" id="MTKT01005809">
    <property type="protein sequence ID" value="OWM64487.1"/>
    <property type="molecule type" value="Genomic_DNA"/>
</dbReference>
<dbReference type="SUPFAM" id="SSF48371">
    <property type="entry name" value="ARM repeat"/>
    <property type="match status" value="2"/>
</dbReference>
<keyword evidence="8" id="KW-1133">Transmembrane helix</keyword>
<evidence type="ECO:0000313" key="21">
    <source>
        <dbReference type="Proteomes" id="UP000233551"/>
    </source>
</evidence>
<evidence type="ECO:0000256" key="1">
    <source>
        <dbReference type="ARBA" id="ARBA00004141"/>
    </source>
</evidence>
<dbReference type="CDD" id="cd19681">
    <property type="entry name" value="UBR-box_BIG_like"/>
    <property type="match status" value="1"/>
</dbReference>
<dbReference type="GeneID" id="116209298"/>
<evidence type="ECO:0000256" key="13">
    <source>
        <dbReference type="PROSITE-ProRule" id="PRU00508"/>
    </source>
</evidence>
<feature type="region of interest" description="Disordered" evidence="15">
    <location>
        <begin position="1475"/>
        <end position="1551"/>
    </location>
</feature>
<dbReference type="GO" id="GO:0005829">
    <property type="term" value="C:cytosol"/>
    <property type="evidence" value="ECO:0007669"/>
    <property type="project" value="TreeGrafter"/>
</dbReference>
<reference evidence="19 21" key="3">
    <citation type="submission" date="2017-11" db="EMBL/GenBank/DDBJ databases">
        <title>De-novo sequencing of pomegranate (Punica granatum L.) genome.</title>
        <authorList>
            <person name="Akparov Z."/>
            <person name="Amiraslanov A."/>
            <person name="Hajiyeva S."/>
            <person name="Abbasov M."/>
            <person name="Kaur K."/>
            <person name="Hamwieh A."/>
            <person name="Solovyev V."/>
            <person name="Salamov A."/>
            <person name="Braich B."/>
            <person name="Kosarev P."/>
            <person name="Mahmoud A."/>
            <person name="Hajiyev E."/>
            <person name="Babayeva S."/>
            <person name="Izzatullayeva V."/>
            <person name="Mammadov A."/>
            <person name="Mammadov A."/>
            <person name="Sharifova S."/>
            <person name="Ojaghi J."/>
            <person name="Eynullazada K."/>
            <person name="Bayramov B."/>
            <person name="Abdulazimova A."/>
            <person name="Shahmuradov I."/>
        </authorList>
    </citation>
    <scope>NUCLEOTIDE SEQUENCE [LARGE SCALE GENOMIC DNA]</scope>
    <source>
        <strain evidence="19">AG2017</strain>
        <strain evidence="21">cv. AG2017</strain>
        <tissue evidence="19">Leaf</tissue>
    </source>
</reference>
<feature type="compositionally biased region" description="Polar residues" evidence="15">
    <location>
        <begin position="3818"/>
        <end position="3827"/>
    </location>
</feature>
<organism evidence="18 20">
    <name type="scientific">Punica granatum</name>
    <name type="common">Pomegranate</name>
    <dbReference type="NCBI Taxonomy" id="22663"/>
    <lineage>
        <taxon>Eukaryota</taxon>
        <taxon>Viridiplantae</taxon>
        <taxon>Streptophyta</taxon>
        <taxon>Embryophyta</taxon>
        <taxon>Tracheophyta</taxon>
        <taxon>Spermatophyta</taxon>
        <taxon>Magnoliopsida</taxon>
        <taxon>eudicotyledons</taxon>
        <taxon>Gunneridae</taxon>
        <taxon>Pentapetalae</taxon>
        <taxon>rosids</taxon>
        <taxon>malvids</taxon>
        <taxon>Myrtales</taxon>
        <taxon>Lythraceae</taxon>
        <taxon>Punica</taxon>
    </lineage>
</organism>
<evidence type="ECO:0000256" key="11">
    <source>
        <dbReference type="ARBA" id="ARBA00070858"/>
    </source>
</evidence>
<dbReference type="SMART" id="SM00396">
    <property type="entry name" value="ZnF_UBR1"/>
    <property type="match status" value="1"/>
</dbReference>
<dbReference type="InterPro" id="IPR045189">
    <property type="entry name" value="UBR4-like"/>
</dbReference>
<dbReference type="GO" id="GO:0009926">
    <property type="term" value="P:auxin polar transport"/>
    <property type="evidence" value="ECO:0007669"/>
    <property type="project" value="TreeGrafter"/>
</dbReference>
<keyword evidence="6 12" id="KW-0863">Zinc-finger</keyword>
<accession>A0A218VVB8</accession>
<evidence type="ECO:0000313" key="18">
    <source>
        <dbReference type="EMBL" id="OWM64487.1"/>
    </source>
</evidence>
<comment type="caution">
    <text evidence="18">The sequence shown here is derived from an EMBL/GenBank/DDBJ whole genome shotgun (WGS) entry which is preliminary data.</text>
</comment>
<keyword evidence="7" id="KW-0862">Zinc</keyword>
<reference evidence="18" key="2">
    <citation type="submission" date="2017-06" db="EMBL/GenBank/DDBJ databases">
        <title>The pomegranate genome and the genomics of punicalagin biosynthesis.</title>
        <authorList>
            <person name="Xu C."/>
        </authorList>
    </citation>
    <scope>NUCLEOTIDE SEQUENCE [LARGE SCALE GENOMIC DNA]</scope>
    <source>
        <tissue evidence="18">Fresh leaf</tissue>
    </source>
</reference>
<evidence type="ECO:0000256" key="5">
    <source>
        <dbReference type="ARBA" id="ARBA00022723"/>
    </source>
</evidence>
<evidence type="ECO:0000313" key="19">
    <source>
        <dbReference type="EMBL" id="PKI55345.1"/>
    </source>
</evidence>
<dbReference type="GO" id="GO:0008270">
    <property type="term" value="F:zinc ion binding"/>
    <property type="evidence" value="ECO:0007669"/>
    <property type="project" value="UniProtKB-KW"/>
</dbReference>
<dbReference type="GO" id="GO:0009506">
    <property type="term" value="C:plasmodesma"/>
    <property type="evidence" value="ECO:0007669"/>
    <property type="project" value="TreeGrafter"/>
</dbReference>
<dbReference type="STRING" id="22663.A0A218VVB8"/>
<dbReference type="PROSITE" id="PS51157">
    <property type="entry name" value="ZF_UBR"/>
    <property type="match status" value="1"/>
</dbReference>
<evidence type="ECO:0000256" key="6">
    <source>
        <dbReference type="ARBA" id="ARBA00022771"/>
    </source>
</evidence>
<dbReference type="InterPro" id="IPR003126">
    <property type="entry name" value="Znf_UBR"/>
</dbReference>
<proteinExistence type="inferred from homology"/>
<evidence type="ECO:0000256" key="12">
    <source>
        <dbReference type="PROSITE-ProRule" id="PRU00228"/>
    </source>
</evidence>
<dbReference type="InterPro" id="IPR016024">
    <property type="entry name" value="ARM-type_fold"/>
</dbReference>
<evidence type="ECO:0000256" key="9">
    <source>
        <dbReference type="ARBA" id="ARBA00023136"/>
    </source>
</evidence>
<keyword evidence="4" id="KW-0812">Transmembrane</keyword>
<dbReference type="Proteomes" id="UP000197138">
    <property type="component" value="Unassembled WGS sequence"/>
</dbReference>
<feature type="compositionally biased region" description="Polar residues" evidence="15">
    <location>
        <begin position="1508"/>
        <end position="1517"/>
    </location>
</feature>
<dbReference type="FunFam" id="3.30.60.90:FF:000010">
    <property type="entry name" value="auxin transport protein BIG"/>
    <property type="match status" value="1"/>
</dbReference>
<dbReference type="PROSITE" id="PS52043">
    <property type="entry name" value="UBR4_E3"/>
    <property type="match status" value="1"/>
</dbReference>
<dbReference type="InterPro" id="IPR056530">
    <property type="entry name" value="UBR4-like_dom"/>
</dbReference>
<feature type="compositionally biased region" description="Basic and acidic residues" evidence="15">
    <location>
        <begin position="3800"/>
        <end position="3817"/>
    </location>
</feature>
<evidence type="ECO:0000256" key="2">
    <source>
        <dbReference type="ARBA" id="ARBA00009970"/>
    </source>
</evidence>
<evidence type="ECO:0000256" key="8">
    <source>
        <dbReference type="ARBA" id="ARBA00022989"/>
    </source>
</evidence>
<evidence type="ECO:0000259" key="17">
    <source>
        <dbReference type="PROSITE" id="PS51157"/>
    </source>
</evidence>
<dbReference type="Proteomes" id="UP000233551">
    <property type="component" value="Unassembled WGS sequence"/>
</dbReference>
<feature type="region of interest" description="Disordered" evidence="15">
    <location>
        <begin position="4936"/>
        <end position="4959"/>
    </location>
</feature>
<dbReference type="EMBL" id="PGOL01001709">
    <property type="protein sequence ID" value="PKI55345.1"/>
    <property type="molecule type" value="Genomic_DNA"/>
</dbReference>
<evidence type="ECO:0000256" key="3">
    <source>
        <dbReference type="ARBA" id="ARBA00022473"/>
    </source>
</evidence>
<feature type="region of interest" description="Disordered" evidence="15">
    <location>
        <begin position="4875"/>
        <end position="4897"/>
    </location>
</feature>
<dbReference type="SUPFAM" id="SSF57850">
    <property type="entry name" value="RING/U-box"/>
    <property type="match status" value="1"/>
</dbReference>
<keyword evidence="21" id="KW-1185">Reference proteome</keyword>
<keyword evidence="5" id="KW-0479">Metal-binding</keyword>
<evidence type="ECO:0000256" key="10">
    <source>
        <dbReference type="ARBA" id="ARBA00023294"/>
    </source>
</evidence>
<name>A0A218VVB8_PUNGR</name>
<dbReference type="Gene3D" id="3.30.60.90">
    <property type="match status" value="1"/>
</dbReference>
<feature type="domain" description="UBR-type" evidence="17">
    <location>
        <begin position="1559"/>
        <end position="1630"/>
    </location>
</feature>
<dbReference type="PROSITE" id="PS50135">
    <property type="entry name" value="ZF_ZZ_2"/>
    <property type="match status" value="1"/>
</dbReference>
<protein>
    <recommendedName>
        <fullName evidence="11">Auxin transport protein BIG</fullName>
    </recommendedName>
</protein>
<feature type="region of interest" description="UBR4 E3 catalytic module" evidence="14">
    <location>
        <begin position="4554"/>
        <end position="5080"/>
    </location>
</feature>
<comment type="subcellular location">
    <subcellularLocation>
        <location evidence="1">Membrane</location>
        <topology evidence="1">Multi-pass membrane protein</topology>
    </subcellularLocation>
</comment>
<evidence type="ECO:0000259" key="16">
    <source>
        <dbReference type="PROSITE" id="PS50135"/>
    </source>
</evidence>
<dbReference type="SUPFAM" id="SSF101908">
    <property type="entry name" value="Putative isomerase YbhE"/>
    <property type="match status" value="1"/>
</dbReference>
<comment type="similarity">
    <text evidence="2 14">Belongs to the UBR4 family.</text>
</comment>
<dbReference type="CDD" id="cd02249">
    <property type="entry name" value="ZZ"/>
    <property type="match status" value="1"/>
</dbReference>
<feature type="region of interest" description="Disordered" evidence="15">
    <location>
        <begin position="3797"/>
        <end position="3832"/>
    </location>
</feature>
<dbReference type="PANTHER" id="PTHR21725">
    <property type="entry name" value="E3 UBIQUITIN-PROTEIN LIGASE UBR4"/>
    <property type="match status" value="1"/>
</dbReference>
<dbReference type="Pfam" id="PF13764">
    <property type="entry name" value="E3_UbLigase_R4"/>
    <property type="match status" value="1"/>
</dbReference>
<evidence type="ECO:0000256" key="14">
    <source>
        <dbReference type="PROSITE-ProRule" id="PRU01388"/>
    </source>
</evidence>
<feature type="domain" description="ZZ-type" evidence="16">
    <location>
        <begin position="2597"/>
        <end position="2656"/>
    </location>
</feature>
<dbReference type="OrthoDB" id="30336at2759"/>
<dbReference type="InterPro" id="IPR025704">
    <property type="entry name" value="E3_Ub_ligase_UBR4_C"/>
</dbReference>